<evidence type="ECO:0000313" key="4">
    <source>
        <dbReference type="EMBL" id="MFC7235003.1"/>
    </source>
</evidence>
<proteinExistence type="predicted"/>
<dbReference type="RefSeq" id="WP_276236025.1">
    <property type="nucleotide sequence ID" value="NZ_CP119802.1"/>
</dbReference>
<dbReference type="GeneID" id="79266682"/>
<dbReference type="InterPro" id="IPR011055">
    <property type="entry name" value="Dup_hybrid_motif"/>
</dbReference>
<evidence type="ECO:0008006" key="6">
    <source>
        <dbReference type="Google" id="ProtNLM"/>
    </source>
</evidence>
<reference evidence="4 5" key="1">
    <citation type="journal article" date="2019" name="Int. J. Syst. Evol. Microbiol.">
        <title>The Global Catalogue of Microorganisms (GCM) 10K type strain sequencing project: providing services to taxonomists for standard genome sequencing and annotation.</title>
        <authorList>
            <consortium name="The Broad Institute Genomics Platform"/>
            <consortium name="The Broad Institute Genome Sequencing Center for Infectious Disease"/>
            <person name="Wu L."/>
            <person name="Ma J."/>
        </authorList>
    </citation>
    <scope>NUCLEOTIDE SEQUENCE [LARGE SCALE GENOMIC DNA]</scope>
    <source>
        <strain evidence="4 5">DT85</strain>
    </source>
</reference>
<dbReference type="EMBL" id="JBHTAP010000001">
    <property type="protein sequence ID" value="MFC7235003.1"/>
    <property type="molecule type" value="Genomic_DNA"/>
</dbReference>
<evidence type="ECO:0000313" key="5">
    <source>
        <dbReference type="Proteomes" id="UP001596398"/>
    </source>
</evidence>
<dbReference type="Pfam" id="PF26482">
    <property type="entry name" value="DUF8155"/>
    <property type="match status" value="1"/>
</dbReference>
<sequence length="285" mass="29660">MVTLPGDVVARYERFSLYNSPYPAHDRGHAVDLYPGENGGPAPSPVAGEVLDTRTVRCPPKPYAVDTDHLILVDTGERVARVLHVDPGVAPGDEVAVGDSLGTLVRSGFFGRWVDDHLHLGFRDPDANPYRASGSLPLSLDVSVAPVAWDGAGDVVETGPEHVTLDTPARDGDGNGDGDGFHALASDEGVPLDGGLPHYTGGGVFRPREGDLSLLGTRVGTAAGRDLEWADVAVAANGERATGLSLFASRVGVGAKLVFHEGHDFAVGDRVAVSVAPADDPVRLG</sequence>
<accession>A0ABD5ZP48</accession>
<name>A0ABD5ZP48_9EURY</name>
<dbReference type="Pfam" id="PF26483">
    <property type="entry name" value="DUF8155_C"/>
    <property type="match status" value="1"/>
</dbReference>
<feature type="domain" description="DUF8155" evidence="2">
    <location>
        <begin position="3"/>
        <end position="139"/>
    </location>
</feature>
<evidence type="ECO:0000259" key="3">
    <source>
        <dbReference type="Pfam" id="PF26483"/>
    </source>
</evidence>
<protein>
    <recommendedName>
        <fullName evidence="6">Peptidase family M23</fullName>
    </recommendedName>
</protein>
<evidence type="ECO:0000259" key="2">
    <source>
        <dbReference type="Pfam" id="PF26482"/>
    </source>
</evidence>
<dbReference type="InterPro" id="IPR058817">
    <property type="entry name" value="DUF8155_C"/>
</dbReference>
<feature type="compositionally biased region" description="Basic and acidic residues" evidence="1">
    <location>
        <begin position="159"/>
        <end position="173"/>
    </location>
</feature>
<feature type="domain" description="DUF8155" evidence="3">
    <location>
        <begin position="146"/>
        <end position="275"/>
    </location>
</feature>
<evidence type="ECO:0000256" key="1">
    <source>
        <dbReference type="SAM" id="MobiDB-lite"/>
    </source>
</evidence>
<dbReference type="Gene3D" id="2.70.70.10">
    <property type="entry name" value="Glucose Permease (Domain IIA)"/>
    <property type="match status" value="1"/>
</dbReference>
<organism evidence="4 5">
    <name type="scientific">Halosegnis marinus</name>
    <dbReference type="NCBI Taxonomy" id="3034023"/>
    <lineage>
        <taxon>Archaea</taxon>
        <taxon>Methanobacteriati</taxon>
        <taxon>Methanobacteriota</taxon>
        <taxon>Stenosarchaea group</taxon>
        <taxon>Halobacteria</taxon>
        <taxon>Halobacteriales</taxon>
        <taxon>Natronomonadaceae</taxon>
        <taxon>Halosegnis</taxon>
    </lineage>
</organism>
<keyword evidence="5" id="KW-1185">Reference proteome</keyword>
<dbReference type="AlphaFoldDB" id="A0ABD5ZP48"/>
<dbReference type="Proteomes" id="UP001596398">
    <property type="component" value="Unassembled WGS sequence"/>
</dbReference>
<dbReference type="InterPro" id="IPR058468">
    <property type="entry name" value="DUF8155_N"/>
</dbReference>
<gene>
    <name evidence="4" type="ORF">ACFQJ4_06695</name>
</gene>
<feature type="region of interest" description="Disordered" evidence="1">
    <location>
        <begin position="156"/>
        <end position="182"/>
    </location>
</feature>
<comment type="caution">
    <text evidence="4">The sequence shown here is derived from an EMBL/GenBank/DDBJ whole genome shotgun (WGS) entry which is preliminary data.</text>
</comment>